<evidence type="ECO:0000259" key="4">
    <source>
        <dbReference type="PROSITE" id="PS51077"/>
    </source>
</evidence>
<evidence type="ECO:0000256" key="1">
    <source>
        <dbReference type="ARBA" id="ARBA00023015"/>
    </source>
</evidence>
<dbReference type="Proteomes" id="UP000242763">
    <property type="component" value="Unassembled WGS sequence"/>
</dbReference>
<reference evidence="7" key="1">
    <citation type="submission" date="2016-10" db="EMBL/GenBank/DDBJ databases">
        <authorList>
            <person name="Varghese N."/>
            <person name="Submissions S."/>
        </authorList>
    </citation>
    <scope>NUCLEOTIDE SEQUENCE [LARGE SCALE GENOMIC DNA]</scope>
    <source>
        <strain evidence="7">DSM 21857</strain>
    </source>
</reference>
<dbReference type="Gene3D" id="1.10.10.10">
    <property type="entry name" value="Winged helix-like DNA-binding domain superfamily/Winged helix DNA-binding domain"/>
    <property type="match status" value="1"/>
</dbReference>
<feature type="domain" description="HTH iclR-type" evidence="4">
    <location>
        <begin position="3"/>
        <end position="65"/>
    </location>
</feature>
<proteinExistence type="predicted"/>
<feature type="domain" description="IclR-ED" evidence="5">
    <location>
        <begin position="66"/>
        <end position="256"/>
    </location>
</feature>
<dbReference type="STRING" id="1121003.SAMN03080618_02385"/>
<sequence>MTVAAVSRCLALLEVLANEREPVEVTELAVRLDMPASAVHRLIVTLLNHGWVVQDPLSQKYSLSLRMSTLAFRNLDARAVPDIVQAVLDNLARETREYCRLAIVEGEDLVWVARAQGATSGLRYDPDMGQEIILHATANGKAWLSTLPEDEAVRIVFARGFQANRPLGPNSAQTIDELRDRLRVARERGYGLSLEEAEQGTAALAVPFFASPLVDAPVAGTISVAGPAIRIAPDRYDTLVAALHKAAQDIAAIWAVRSRQRANVVSVNERPTP</sequence>
<dbReference type="GO" id="GO:0003700">
    <property type="term" value="F:DNA-binding transcription factor activity"/>
    <property type="evidence" value="ECO:0007669"/>
    <property type="project" value="TreeGrafter"/>
</dbReference>
<dbReference type="GO" id="GO:0045892">
    <property type="term" value="P:negative regulation of DNA-templated transcription"/>
    <property type="evidence" value="ECO:0007669"/>
    <property type="project" value="TreeGrafter"/>
</dbReference>
<dbReference type="Pfam" id="PF01614">
    <property type="entry name" value="IclR_C"/>
    <property type="match status" value="1"/>
</dbReference>
<keyword evidence="3" id="KW-0804">Transcription</keyword>
<evidence type="ECO:0000313" key="6">
    <source>
        <dbReference type="EMBL" id="SFJ23320.1"/>
    </source>
</evidence>
<dbReference type="EMBL" id="FORF01000013">
    <property type="protein sequence ID" value="SFJ23320.1"/>
    <property type="molecule type" value="Genomic_DNA"/>
</dbReference>
<dbReference type="InterPro" id="IPR036390">
    <property type="entry name" value="WH_DNA-bd_sf"/>
</dbReference>
<dbReference type="PANTHER" id="PTHR30136">
    <property type="entry name" value="HELIX-TURN-HELIX TRANSCRIPTIONAL REGULATOR, ICLR FAMILY"/>
    <property type="match status" value="1"/>
</dbReference>
<dbReference type="SUPFAM" id="SSF55781">
    <property type="entry name" value="GAF domain-like"/>
    <property type="match status" value="1"/>
</dbReference>
<dbReference type="InterPro" id="IPR036388">
    <property type="entry name" value="WH-like_DNA-bd_sf"/>
</dbReference>
<keyword evidence="7" id="KW-1185">Reference proteome</keyword>
<evidence type="ECO:0000256" key="2">
    <source>
        <dbReference type="ARBA" id="ARBA00023125"/>
    </source>
</evidence>
<evidence type="ECO:0000313" key="7">
    <source>
        <dbReference type="Proteomes" id="UP000242763"/>
    </source>
</evidence>
<name>A0A1I3PPR2_9HYPH</name>
<dbReference type="PANTHER" id="PTHR30136:SF35">
    <property type="entry name" value="HTH-TYPE TRANSCRIPTIONAL REGULATOR RV1719"/>
    <property type="match status" value="1"/>
</dbReference>
<dbReference type="AlphaFoldDB" id="A0A1I3PPR2"/>
<evidence type="ECO:0000259" key="5">
    <source>
        <dbReference type="PROSITE" id="PS51078"/>
    </source>
</evidence>
<keyword evidence="2" id="KW-0238">DNA-binding</keyword>
<dbReference type="GO" id="GO:0003677">
    <property type="term" value="F:DNA binding"/>
    <property type="evidence" value="ECO:0007669"/>
    <property type="project" value="UniProtKB-KW"/>
</dbReference>
<dbReference type="InterPro" id="IPR005471">
    <property type="entry name" value="Tscrpt_reg_IclR_N"/>
</dbReference>
<dbReference type="SUPFAM" id="SSF46785">
    <property type="entry name" value="Winged helix' DNA-binding domain"/>
    <property type="match status" value="1"/>
</dbReference>
<dbReference type="OrthoDB" id="9807558at2"/>
<dbReference type="InterPro" id="IPR014757">
    <property type="entry name" value="Tscrpt_reg_IclR_C"/>
</dbReference>
<protein>
    <submittedName>
        <fullName evidence="6">Transcriptional regulator, IclR family</fullName>
    </submittedName>
</protein>
<dbReference type="PROSITE" id="PS51077">
    <property type="entry name" value="HTH_ICLR"/>
    <property type="match status" value="1"/>
</dbReference>
<dbReference type="Gene3D" id="3.30.450.40">
    <property type="match status" value="1"/>
</dbReference>
<accession>A0A1I3PPR2</accession>
<keyword evidence="1" id="KW-0805">Transcription regulation</keyword>
<dbReference type="InterPro" id="IPR029016">
    <property type="entry name" value="GAF-like_dom_sf"/>
</dbReference>
<dbReference type="Pfam" id="PF09339">
    <property type="entry name" value="HTH_IclR"/>
    <property type="match status" value="1"/>
</dbReference>
<evidence type="ECO:0000256" key="3">
    <source>
        <dbReference type="ARBA" id="ARBA00023163"/>
    </source>
</evidence>
<gene>
    <name evidence="6" type="ORF">SAMN03080618_02385</name>
</gene>
<dbReference type="InterPro" id="IPR050707">
    <property type="entry name" value="HTH_MetabolicPath_Reg"/>
</dbReference>
<dbReference type="PROSITE" id="PS51078">
    <property type="entry name" value="ICLR_ED"/>
    <property type="match status" value="1"/>
</dbReference>
<organism evidence="6 7">
    <name type="scientific">Aquamicrobium aerolatum DSM 21857</name>
    <dbReference type="NCBI Taxonomy" id="1121003"/>
    <lineage>
        <taxon>Bacteria</taxon>
        <taxon>Pseudomonadati</taxon>
        <taxon>Pseudomonadota</taxon>
        <taxon>Alphaproteobacteria</taxon>
        <taxon>Hyphomicrobiales</taxon>
        <taxon>Phyllobacteriaceae</taxon>
        <taxon>Aerobium</taxon>
    </lineage>
</organism>
<dbReference type="RefSeq" id="WP_091522564.1">
    <property type="nucleotide sequence ID" value="NZ_FORF01000013.1"/>
</dbReference>
<dbReference type="SMART" id="SM00346">
    <property type="entry name" value="HTH_ICLR"/>
    <property type="match status" value="1"/>
</dbReference>